<evidence type="ECO:0000313" key="2">
    <source>
        <dbReference type="EMBL" id="GAA4796782.1"/>
    </source>
</evidence>
<dbReference type="EMBL" id="BAABJE010000011">
    <property type="protein sequence ID" value="GAA4796782.1"/>
    <property type="molecule type" value="Genomic_DNA"/>
</dbReference>
<protein>
    <submittedName>
        <fullName evidence="2">Uncharacterized protein</fullName>
    </submittedName>
</protein>
<sequence length="86" mass="9368">MFNRSSLKFVFALSIALVAATASAHDPRFHEPEYQAPPAKLKPTTCAQLADTQRYSNDMTDPDIKALKAKCDATAKAAKAEAKKSR</sequence>
<name>A0ABP9BN29_9GAMM</name>
<reference evidence="3" key="1">
    <citation type="journal article" date="2019" name="Int. J. Syst. Evol. Microbiol.">
        <title>The Global Catalogue of Microorganisms (GCM) 10K type strain sequencing project: providing services to taxonomists for standard genome sequencing and annotation.</title>
        <authorList>
            <consortium name="The Broad Institute Genomics Platform"/>
            <consortium name="The Broad Institute Genome Sequencing Center for Infectious Disease"/>
            <person name="Wu L."/>
            <person name="Ma J."/>
        </authorList>
    </citation>
    <scope>NUCLEOTIDE SEQUENCE [LARGE SCALE GENOMIC DNA]</scope>
    <source>
        <strain evidence="3">JCM 18204</strain>
    </source>
</reference>
<feature type="chain" id="PRO_5046926735" evidence="1">
    <location>
        <begin position="25"/>
        <end position="86"/>
    </location>
</feature>
<accession>A0ABP9BN29</accession>
<proteinExistence type="predicted"/>
<dbReference type="Proteomes" id="UP001499959">
    <property type="component" value="Unassembled WGS sequence"/>
</dbReference>
<evidence type="ECO:0000313" key="3">
    <source>
        <dbReference type="Proteomes" id="UP001499959"/>
    </source>
</evidence>
<keyword evidence="1" id="KW-0732">Signal</keyword>
<evidence type="ECO:0000256" key="1">
    <source>
        <dbReference type="SAM" id="SignalP"/>
    </source>
</evidence>
<feature type="signal peptide" evidence="1">
    <location>
        <begin position="1"/>
        <end position="24"/>
    </location>
</feature>
<comment type="caution">
    <text evidence="2">The sequence shown here is derived from an EMBL/GenBank/DDBJ whole genome shotgun (WGS) entry which is preliminary data.</text>
</comment>
<gene>
    <name evidence="2" type="ORF">GCM10023307_23340</name>
</gene>
<organism evidence="2 3">
    <name type="scientific">Lysobacter hankyongensis</name>
    <dbReference type="NCBI Taxonomy" id="1176535"/>
    <lineage>
        <taxon>Bacteria</taxon>
        <taxon>Pseudomonadati</taxon>
        <taxon>Pseudomonadota</taxon>
        <taxon>Gammaproteobacteria</taxon>
        <taxon>Lysobacterales</taxon>
        <taxon>Lysobacteraceae</taxon>
        <taxon>Lysobacter</taxon>
    </lineage>
</organism>
<dbReference type="RefSeq" id="WP_345303518.1">
    <property type="nucleotide sequence ID" value="NZ_BAABJE010000011.1"/>
</dbReference>
<keyword evidence="3" id="KW-1185">Reference proteome</keyword>